<gene>
    <name evidence="2" type="ORF">DFJ67_0044</name>
</gene>
<accession>A0A3D9ZE74</accession>
<feature type="transmembrane region" description="Helical" evidence="1">
    <location>
        <begin position="63"/>
        <end position="87"/>
    </location>
</feature>
<protein>
    <submittedName>
        <fullName evidence="2">Uncharacterized protein</fullName>
    </submittedName>
</protein>
<keyword evidence="3" id="KW-1185">Reference proteome</keyword>
<feature type="transmembrane region" description="Helical" evidence="1">
    <location>
        <begin position="38"/>
        <end position="56"/>
    </location>
</feature>
<reference evidence="2 3" key="1">
    <citation type="submission" date="2018-08" db="EMBL/GenBank/DDBJ databases">
        <title>Sequencing the genomes of 1000 actinobacteria strains.</title>
        <authorList>
            <person name="Klenk H.-P."/>
        </authorList>
    </citation>
    <scope>NUCLEOTIDE SEQUENCE [LARGE SCALE GENOMIC DNA]</scope>
    <source>
        <strain evidence="2 3">DSM 44099</strain>
    </source>
</reference>
<proteinExistence type="predicted"/>
<name>A0A3D9ZE74_9ACTN</name>
<keyword evidence="1" id="KW-1133">Transmembrane helix</keyword>
<keyword evidence="1" id="KW-0472">Membrane</keyword>
<sequence>MVDQEKAPDPTLGTALRFLTEVVAWVAAPWALWGWSPWAAVGAVVVLIGLPTLLSTPGDKTNVIVAVPGIGTILLTLLQFVVAVVAAAFAWPAWVAVLVAVLVVAASISQLARWRWLWGAELG</sequence>
<dbReference type="AlphaFoldDB" id="A0A3D9ZE74"/>
<feature type="transmembrane region" description="Helical" evidence="1">
    <location>
        <begin position="93"/>
        <end position="112"/>
    </location>
</feature>
<comment type="caution">
    <text evidence="2">The sequence shown here is derived from an EMBL/GenBank/DDBJ whole genome shotgun (WGS) entry which is preliminary data.</text>
</comment>
<evidence type="ECO:0000313" key="2">
    <source>
        <dbReference type="EMBL" id="REF94133.1"/>
    </source>
</evidence>
<keyword evidence="1" id="KW-0812">Transmembrane</keyword>
<evidence type="ECO:0000256" key="1">
    <source>
        <dbReference type="SAM" id="Phobius"/>
    </source>
</evidence>
<dbReference type="OrthoDB" id="6387906at2"/>
<organism evidence="2 3">
    <name type="scientific">Asanoa ferruginea</name>
    <dbReference type="NCBI Taxonomy" id="53367"/>
    <lineage>
        <taxon>Bacteria</taxon>
        <taxon>Bacillati</taxon>
        <taxon>Actinomycetota</taxon>
        <taxon>Actinomycetes</taxon>
        <taxon>Micromonosporales</taxon>
        <taxon>Micromonosporaceae</taxon>
        <taxon>Asanoa</taxon>
    </lineage>
</organism>
<dbReference type="EMBL" id="QUMQ01000001">
    <property type="protein sequence ID" value="REF94133.1"/>
    <property type="molecule type" value="Genomic_DNA"/>
</dbReference>
<evidence type="ECO:0000313" key="3">
    <source>
        <dbReference type="Proteomes" id="UP000256913"/>
    </source>
</evidence>
<dbReference type="RefSeq" id="WP_116066001.1">
    <property type="nucleotide sequence ID" value="NZ_BONB01000076.1"/>
</dbReference>
<dbReference type="Proteomes" id="UP000256913">
    <property type="component" value="Unassembled WGS sequence"/>
</dbReference>